<evidence type="ECO:0000256" key="3">
    <source>
        <dbReference type="ARBA" id="ARBA00022692"/>
    </source>
</evidence>
<keyword evidence="6" id="KW-0067">ATP-binding</keyword>
<comment type="caution">
    <text evidence="12">The sequence shown here is derived from an EMBL/GenBank/DDBJ whole genome shotgun (WGS) entry which is preliminary data.</text>
</comment>
<dbReference type="PANTHER" id="PTHR24223">
    <property type="entry name" value="ATP-BINDING CASSETTE SUB-FAMILY C"/>
    <property type="match status" value="1"/>
</dbReference>
<accession>A0A6A4ZI10</accession>
<name>A0A6A4ZI10_9STRA</name>
<dbReference type="PROSITE" id="PS50929">
    <property type="entry name" value="ABC_TM1F"/>
    <property type="match status" value="1"/>
</dbReference>
<comment type="subcellular location">
    <subcellularLocation>
        <location evidence="1">Endomembrane system</location>
        <topology evidence="1">Multi-pass membrane protein</topology>
    </subcellularLocation>
</comment>
<feature type="domain" description="ABC transmembrane type-1" evidence="11">
    <location>
        <begin position="86"/>
        <end position="378"/>
    </location>
</feature>
<dbReference type="GO" id="GO:0140359">
    <property type="term" value="F:ABC-type transporter activity"/>
    <property type="evidence" value="ECO:0007669"/>
    <property type="project" value="InterPro"/>
</dbReference>
<dbReference type="Pfam" id="PF00005">
    <property type="entry name" value="ABC_tran"/>
    <property type="match status" value="1"/>
</dbReference>
<evidence type="ECO:0000256" key="10">
    <source>
        <dbReference type="SAM" id="Phobius"/>
    </source>
</evidence>
<gene>
    <name evidence="12" type="ORF">As57867_005130</name>
</gene>
<keyword evidence="7 10" id="KW-1133">Transmembrane helix</keyword>
<dbReference type="InterPro" id="IPR003439">
    <property type="entry name" value="ABC_transporter-like_ATP-bd"/>
</dbReference>
<keyword evidence="4" id="KW-0677">Repeat</keyword>
<feature type="non-terminal residue" evidence="12">
    <location>
        <position position="519"/>
    </location>
</feature>
<dbReference type="GO" id="GO:0016887">
    <property type="term" value="F:ATP hydrolysis activity"/>
    <property type="evidence" value="ECO:0007669"/>
    <property type="project" value="InterPro"/>
</dbReference>
<feature type="transmembrane region" description="Helical" evidence="10">
    <location>
        <begin position="227"/>
        <end position="250"/>
    </location>
</feature>
<organism evidence="12">
    <name type="scientific">Aphanomyces stellatus</name>
    <dbReference type="NCBI Taxonomy" id="120398"/>
    <lineage>
        <taxon>Eukaryota</taxon>
        <taxon>Sar</taxon>
        <taxon>Stramenopiles</taxon>
        <taxon>Oomycota</taxon>
        <taxon>Saprolegniomycetes</taxon>
        <taxon>Saprolegniales</taxon>
        <taxon>Verrucalvaceae</taxon>
        <taxon>Aphanomyces</taxon>
    </lineage>
</organism>
<dbReference type="InterPro" id="IPR044746">
    <property type="entry name" value="ABCC_6TM_D1"/>
</dbReference>
<dbReference type="OrthoDB" id="6500128at2759"/>
<feature type="transmembrane region" description="Helical" evidence="10">
    <location>
        <begin position="319"/>
        <end position="342"/>
    </location>
</feature>
<evidence type="ECO:0000256" key="7">
    <source>
        <dbReference type="ARBA" id="ARBA00022989"/>
    </source>
</evidence>
<feature type="compositionally biased region" description="Acidic residues" evidence="9">
    <location>
        <begin position="179"/>
        <end position="191"/>
    </location>
</feature>
<dbReference type="InterPro" id="IPR036640">
    <property type="entry name" value="ABC1_TM_sf"/>
</dbReference>
<protein>
    <recommendedName>
        <fullName evidence="11">ABC transmembrane type-1 domain-containing protein</fullName>
    </recommendedName>
</protein>
<dbReference type="SUPFAM" id="SSF52540">
    <property type="entry name" value="P-loop containing nucleoside triphosphate hydrolases"/>
    <property type="match status" value="1"/>
</dbReference>
<sequence length="519" mass="56252">MAPLTYATFAAPSMQHPRAAASTLARLCLTWCLPLVRQKSQLNVQDIWHLEDINTATTNTKLMTAAFDRTHSVFWAGLHVYSGSFFLSGVLNLLVRLLDLAGPVVLQNVVAASGDSTETLYYWLAALLLAKTARAMLWSQAALLDHTLSIRFVAGLKGMLFGKMLKVATNPSSSGRTNDDEDDDDGDDDDTVDLSNVYSSDMEALLWASSSLHNIWVVPTQVLAICYLLYIEIGLATFAGGATIVLSLVLGSYLSTIQSEAYENVADARDGRMGAVKETFGAILTVKLQSWETKCRAKIDVLRATELGHVHTVMFSGAFFIFSLWAAPLFVSAASFAVYTLVLGQPLTATKVFTSLALFRQLQLPISEVPDTITSIQEARVSLQRIMTFLQLGEKPTRQAPATQPDPSTMVTIENGSFAWGTDNQTPILANISLTISRGDLVVVHGKVGSGKSSLCHAIMGEMTQTQGTTGVYGSIAYASQEAWIQQMSVRDNILFGASFDSAKYTRVVDACGLLPDFA</sequence>
<dbReference type="SUPFAM" id="SSF90123">
    <property type="entry name" value="ABC transporter transmembrane region"/>
    <property type="match status" value="1"/>
</dbReference>
<dbReference type="GO" id="GO:0016020">
    <property type="term" value="C:membrane"/>
    <property type="evidence" value="ECO:0007669"/>
    <property type="project" value="InterPro"/>
</dbReference>
<dbReference type="GO" id="GO:0012505">
    <property type="term" value="C:endomembrane system"/>
    <property type="evidence" value="ECO:0007669"/>
    <property type="project" value="UniProtKB-SubCell"/>
</dbReference>
<reference evidence="12" key="1">
    <citation type="submission" date="2019-06" db="EMBL/GenBank/DDBJ databases">
        <title>Genomics analysis of Aphanomyces spp. identifies a new class of oomycete effector associated with host adaptation.</title>
        <authorList>
            <person name="Gaulin E."/>
        </authorList>
    </citation>
    <scope>NUCLEOTIDE SEQUENCE</scope>
    <source>
        <strain evidence="12">CBS 578.67</strain>
    </source>
</reference>
<dbReference type="EMBL" id="VJMH01001534">
    <property type="protein sequence ID" value="KAF0711676.1"/>
    <property type="molecule type" value="Genomic_DNA"/>
</dbReference>
<dbReference type="Gene3D" id="1.20.1560.10">
    <property type="entry name" value="ABC transporter type 1, transmembrane domain"/>
    <property type="match status" value="1"/>
</dbReference>
<keyword evidence="5" id="KW-0547">Nucleotide-binding</keyword>
<evidence type="ECO:0000256" key="8">
    <source>
        <dbReference type="ARBA" id="ARBA00023136"/>
    </source>
</evidence>
<keyword evidence="2" id="KW-0813">Transport</keyword>
<proteinExistence type="predicted"/>
<keyword evidence="3 10" id="KW-0812">Transmembrane</keyword>
<evidence type="ECO:0000259" key="11">
    <source>
        <dbReference type="PROSITE" id="PS50929"/>
    </source>
</evidence>
<dbReference type="InterPro" id="IPR027417">
    <property type="entry name" value="P-loop_NTPase"/>
</dbReference>
<evidence type="ECO:0000256" key="2">
    <source>
        <dbReference type="ARBA" id="ARBA00022448"/>
    </source>
</evidence>
<evidence type="ECO:0000256" key="6">
    <source>
        <dbReference type="ARBA" id="ARBA00022840"/>
    </source>
</evidence>
<dbReference type="InterPro" id="IPR011527">
    <property type="entry name" value="ABC1_TM_dom"/>
</dbReference>
<dbReference type="Gene3D" id="3.40.50.300">
    <property type="entry name" value="P-loop containing nucleotide triphosphate hydrolases"/>
    <property type="match status" value="1"/>
</dbReference>
<dbReference type="Pfam" id="PF00664">
    <property type="entry name" value="ABC_membrane"/>
    <property type="match status" value="1"/>
</dbReference>
<evidence type="ECO:0000256" key="1">
    <source>
        <dbReference type="ARBA" id="ARBA00004127"/>
    </source>
</evidence>
<dbReference type="InterPro" id="IPR050173">
    <property type="entry name" value="ABC_transporter_C-like"/>
</dbReference>
<evidence type="ECO:0000256" key="9">
    <source>
        <dbReference type="SAM" id="MobiDB-lite"/>
    </source>
</evidence>
<feature type="region of interest" description="Disordered" evidence="9">
    <location>
        <begin position="170"/>
        <end position="191"/>
    </location>
</feature>
<dbReference type="AlphaFoldDB" id="A0A6A4ZI10"/>
<dbReference type="GO" id="GO:0005524">
    <property type="term" value="F:ATP binding"/>
    <property type="evidence" value="ECO:0007669"/>
    <property type="project" value="UniProtKB-KW"/>
</dbReference>
<dbReference type="CDD" id="cd18579">
    <property type="entry name" value="ABC_6TM_ABCC_D1"/>
    <property type="match status" value="1"/>
</dbReference>
<evidence type="ECO:0000256" key="4">
    <source>
        <dbReference type="ARBA" id="ARBA00022737"/>
    </source>
</evidence>
<dbReference type="PANTHER" id="PTHR24223:SF443">
    <property type="entry name" value="MULTIDRUG-RESISTANCE LIKE PROTEIN 1, ISOFORM I"/>
    <property type="match status" value="1"/>
</dbReference>
<keyword evidence="8 10" id="KW-0472">Membrane</keyword>
<evidence type="ECO:0000256" key="5">
    <source>
        <dbReference type="ARBA" id="ARBA00022741"/>
    </source>
</evidence>
<evidence type="ECO:0000313" key="12">
    <source>
        <dbReference type="EMBL" id="KAF0711676.1"/>
    </source>
</evidence>